<sequence>MSTTWGDVAWELAHAEEEWQEVVKNISKEAIVQFAEDRYTAYFKNNSEMHLPVLDILSEAKNLYKNQHFSASLVFSFTAVENTLRELILRPLFWGTFIDEQVASKITNELLDNRLHQMSKFIFYFLDQSIGVDLRTARRPNESTPLWQEIEELKTLRNHTVHSWVKCDDKSATRALEVAKFLYEKIFLAVLKAAAFEIDSSNRIIHKR</sequence>
<dbReference type="EMBL" id="JACQWF010000245">
    <property type="protein sequence ID" value="MBI4595793.1"/>
    <property type="molecule type" value="Genomic_DNA"/>
</dbReference>
<proteinExistence type="predicted"/>
<dbReference type="Proteomes" id="UP000772181">
    <property type="component" value="Unassembled WGS sequence"/>
</dbReference>
<name>A0A933GLY5_UNCTE</name>
<dbReference type="AlphaFoldDB" id="A0A933GLY5"/>
<comment type="caution">
    <text evidence="1">The sequence shown here is derived from an EMBL/GenBank/DDBJ whole genome shotgun (WGS) entry which is preliminary data.</text>
</comment>
<evidence type="ECO:0000313" key="2">
    <source>
        <dbReference type="Proteomes" id="UP000772181"/>
    </source>
</evidence>
<evidence type="ECO:0000313" key="1">
    <source>
        <dbReference type="EMBL" id="MBI4595793.1"/>
    </source>
</evidence>
<reference evidence="1" key="1">
    <citation type="submission" date="2020-07" db="EMBL/GenBank/DDBJ databases">
        <title>Huge and variable diversity of episymbiotic CPR bacteria and DPANN archaea in groundwater ecosystems.</title>
        <authorList>
            <person name="He C.Y."/>
            <person name="Keren R."/>
            <person name="Whittaker M."/>
            <person name="Farag I.F."/>
            <person name="Doudna J."/>
            <person name="Cate J.H.D."/>
            <person name="Banfield J.F."/>
        </authorList>
    </citation>
    <scope>NUCLEOTIDE SEQUENCE</scope>
    <source>
        <strain evidence="1">NC_groundwater_1482_Ag_S-0.65um_47_24</strain>
    </source>
</reference>
<protein>
    <submittedName>
        <fullName evidence="1">Uncharacterized protein</fullName>
    </submittedName>
</protein>
<accession>A0A933GLY5</accession>
<organism evidence="1 2">
    <name type="scientific">Tectimicrobiota bacterium</name>
    <dbReference type="NCBI Taxonomy" id="2528274"/>
    <lineage>
        <taxon>Bacteria</taxon>
        <taxon>Pseudomonadati</taxon>
        <taxon>Nitrospinota/Tectimicrobiota group</taxon>
        <taxon>Candidatus Tectimicrobiota</taxon>
    </lineage>
</organism>
<gene>
    <name evidence="1" type="ORF">HY730_05365</name>
</gene>